<keyword evidence="2 4" id="KW-0479">Metal-binding</keyword>
<accession>A0ABY9R945</accession>
<dbReference type="PROSITE" id="PS51007">
    <property type="entry name" value="CYTC"/>
    <property type="match status" value="1"/>
</dbReference>
<feature type="domain" description="Cytochrome c" evidence="5">
    <location>
        <begin position="43"/>
        <end position="133"/>
    </location>
</feature>
<protein>
    <submittedName>
        <fullName evidence="6">C-type cytochrome</fullName>
    </submittedName>
</protein>
<reference evidence="6" key="1">
    <citation type="submission" date="2023-09" db="EMBL/GenBank/DDBJ databases">
        <title>Flavobacterium sp. 20NA77.7 isolated from freshwater.</title>
        <authorList>
            <person name="Le V."/>
            <person name="Ko S.-R."/>
            <person name="Ahn C.-Y."/>
            <person name="Oh H.-M."/>
        </authorList>
    </citation>
    <scope>NUCLEOTIDE SEQUENCE</scope>
    <source>
        <strain evidence="6">20NA77.7</strain>
    </source>
</reference>
<dbReference type="SUPFAM" id="SSF46626">
    <property type="entry name" value="Cytochrome c"/>
    <property type="match status" value="1"/>
</dbReference>
<keyword evidence="7" id="KW-1185">Reference proteome</keyword>
<evidence type="ECO:0000256" key="2">
    <source>
        <dbReference type="ARBA" id="ARBA00022723"/>
    </source>
</evidence>
<evidence type="ECO:0000256" key="1">
    <source>
        <dbReference type="ARBA" id="ARBA00022617"/>
    </source>
</evidence>
<evidence type="ECO:0000256" key="3">
    <source>
        <dbReference type="ARBA" id="ARBA00023004"/>
    </source>
</evidence>
<dbReference type="RefSeq" id="WP_309532098.1">
    <property type="nucleotide sequence ID" value="NZ_CP133721.1"/>
</dbReference>
<gene>
    <name evidence="6" type="ORF">RF683_09750</name>
</gene>
<sequence length="133" mass="14641">MKVYLQFLLIVSFVLNLISCGKKTETDAMGNPVEQKETSVNQTPEELGKELFEGKGTCATCHQAKAKVIGPSITAISKIYKDKKASIALFLKGEGEPLVDPSQYEIMKANFAITKSMTDEELDALETYMLSVK</sequence>
<organism evidence="6 7">
    <name type="scientific">Flavobacterium nakdongensis</name>
    <dbReference type="NCBI Taxonomy" id="3073563"/>
    <lineage>
        <taxon>Bacteria</taxon>
        <taxon>Pseudomonadati</taxon>
        <taxon>Bacteroidota</taxon>
        <taxon>Flavobacteriia</taxon>
        <taxon>Flavobacteriales</taxon>
        <taxon>Flavobacteriaceae</taxon>
        <taxon>Flavobacterium</taxon>
    </lineage>
</organism>
<dbReference type="Gene3D" id="1.10.760.10">
    <property type="entry name" value="Cytochrome c-like domain"/>
    <property type="match status" value="1"/>
</dbReference>
<dbReference type="Proteomes" id="UP001180481">
    <property type="component" value="Chromosome"/>
</dbReference>
<dbReference type="InterPro" id="IPR009056">
    <property type="entry name" value="Cyt_c-like_dom"/>
</dbReference>
<evidence type="ECO:0000256" key="4">
    <source>
        <dbReference type="PROSITE-ProRule" id="PRU00433"/>
    </source>
</evidence>
<evidence type="ECO:0000259" key="5">
    <source>
        <dbReference type="PROSITE" id="PS51007"/>
    </source>
</evidence>
<dbReference type="EMBL" id="CP133721">
    <property type="protein sequence ID" value="WMW77763.1"/>
    <property type="molecule type" value="Genomic_DNA"/>
</dbReference>
<keyword evidence="1 4" id="KW-0349">Heme</keyword>
<dbReference type="Pfam" id="PF00034">
    <property type="entry name" value="Cytochrom_C"/>
    <property type="match status" value="1"/>
</dbReference>
<evidence type="ECO:0000313" key="7">
    <source>
        <dbReference type="Proteomes" id="UP001180481"/>
    </source>
</evidence>
<name>A0ABY9R945_9FLAO</name>
<evidence type="ECO:0000313" key="6">
    <source>
        <dbReference type="EMBL" id="WMW77763.1"/>
    </source>
</evidence>
<proteinExistence type="predicted"/>
<keyword evidence="3 4" id="KW-0408">Iron</keyword>
<dbReference type="InterPro" id="IPR036909">
    <property type="entry name" value="Cyt_c-like_dom_sf"/>
</dbReference>